<keyword evidence="3" id="KW-1185">Reference proteome</keyword>
<dbReference type="GO" id="GO:0071949">
    <property type="term" value="F:FAD binding"/>
    <property type="evidence" value="ECO:0007669"/>
    <property type="project" value="InterPro"/>
</dbReference>
<dbReference type="PRINTS" id="PR00420">
    <property type="entry name" value="RNGMNOXGNASE"/>
</dbReference>
<accession>A0A7W6NAW1</accession>
<evidence type="ECO:0000259" key="1">
    <source>
        <dbReference type="Pfam" id="PF01494"/>
    </source>
</evidence>
<dbReference type="InterPro" id="IPR036188">
    <property type="entry name" value="FAD/NAD-bd_sf"/>
</dbReference>
<evidence type="ECO:0000313" key="3">
    <source>
        <dbReference type="Proteomes" id="UP000547011"/>
    </source>
</evidence>
<dbReference type="Pfam" id="PF01494">
    <property type="entry name" value="FAD_binding_3"/>
    <property type="match status" value="1"/>
</dbReference>
<reference evidence="2 3" key="1">
    <citation type="submission" date="2020-08" db="EMBL/GenBank/DDBJ databases">
        <title>Genomic Encyclopedia of Type Strains, Phase IV (KMG-IV): sequencing the most valuable type-strain genomes for metagenomic binning, comparative biology and taxonomic classification.</title>
        <authorList>
            <person name="Goeker M."/>
        </authorList>
    </citation>
    <scope>NUCLEOTIDE SEQUENCE [LARGE SCALE GENOMIC DNA]</scope>
    <source>
        <strain evidence="2 3">DSM 23447</strain>
    </source>
</reference>
<dbReference type="Proteomes" id="UP000547011">
    <property type="component" value="Unassembled WGS sequence"/>
</dbReference>
<dbReference type="RefSeq" id="WP_183310107.1">
    <property type="nucleotide sequence ID" value="NZ_JACIEW010000002.1"/>
</dbReference>
<dbReference type="PANTHER" id="PTHR42685">
    <property type="entry name" value="GERANYLGERANYL DIPHOSPHATE REDUCTASE"/>
    <property type="match status" value="1"/>
</dbReference>
<name>A0A7W6NAW1_9HYPH</name>
<proteinExistence type="predicted"/>
<dbReference type="SUPFAM" id="SSF51905">
    <property type="entry name" value="FAD/NAD(P)-binding domain"/>
    <property type="match status" value="1"/>
</dbReference>
<protein>
    <submittedName>
        <fullName evidence="2">Flavin-dependent dehydrogenase</fullName>
    </submittedName>
</protein>
<gene>
    <name evidence="2" type="ORF">GGR20_000978</name>
</gene>
<dbReference type="Gene3D" id="3.50.50.60">
    <property type="entry name" value="FAD/NAD(P)-binding domain"/>
    <property type="match status" value="1"/>
</dbReference>
<dbReference type="InterPro" id="IPR002938">
    <property type="entry name" value="FAD-bd"/>
</dbReference>
<comment type="caution">
    <text evidence="2">The sequence shown here is derived from an EMBL/GenBank/DDBJ whole genome shotgun (WGS) entry which is preliminary data.</text>
</comment>
<feature type="domain" description="FAD-binding" evidence="1">
    <location>
        <begin position="2"/>
        <end position="171"/>
    </location>
</feature>
<dbReference type="PANTHER" id="PTHR42685:SF22">
    <property type="entry name" value="CONDITIONED MEDIUM FACTOR RECEPTOR 1"/>
    <property type="match status" value="1"/>
</dbReference>
<dbReference type="InterPro" id="IPR050407">
    <property type="entry name" value="Geranylgeranyl_reductase"/>
</dbReference>
<evidence type="ECO:0000313" key="2">
    <source>
        <dbReference type="EMBL" id="MBB4051342.1"/>
    </source>
</evidence>
<organism evidence="2 3">
    <name type="scientific">Devosia subaequoris</name>
    <dbReference type="NCBI Taxonomy" id="395930"/>
    <lineage>
        <taxon>Bacteria</taxon>
        <taxon>Pseudomonadati</taxon>
        <taxon>Pseudomonadota</taxon>
        <taxon>Alphaproteobacteria</taxon>
        <taxon>Hyphomicrobiales</taxon>
        <taxon>Devosiaceae</taxon>
        <taxon>Devosia</taxon>
    </lineage>
</organism>
<dbReference type="EMBL" id="JACIEW010000002">
    <property type="protein sequence ID" value="MBB4051342.1"/>
    <property type="molecule type" value="Genomic_DNA"/>
</dbReference>
<sequence length="396" mass="41832">MYDVAIVGARCAGSALALMLARAGVRVLLIDRTTFPSDTMSGHFIQPAGVSCLRRLGLYDDLRGLGFPPQETMTVDFGGAVVSGRPAPMPDGTDIGFAPRRFRFDPMLADAAVAAGAELREGTGYDAPLVEDGRVVGLRCMRNGRAETVRTRLLVGADGKRSRVARTVGAGAYDVHPAQTCAYYAYWEGADVPSGRMFVRDGLFAVAVPCGDGITFLAVQWPHDRFAEIRQNIEAATLAAINAIPWLTDRFAGARRVERFIGTGDLDTFFRTASGPGWALVGDSGNHKDPVSAQGMTDALLDAELLAEAVVTGLGGARDFDGSLAEFGPRRDARSRPMHDVTRGLARLMPPPPEGLAGIAAMAADPIAASRFLGAMAGSVPVGEIFGQPEQEPAVA</sequence>
<dbReference type="AlphaFoldDB" id="A0A7W6NAW1"/>